<evidence type="ECO:0000256" key="3">
    <source>
        <dbReference type="ARBA" id="ARBA00023274"/>
    </source>
</evidence>
<dbReference type="InterPro" id="IPR012677">
    <property type="entry name" value="Nucleotide-bd_a/b_plait_sf"/>
</dbReference>
<evidence type="ECO:0000313" key="6">
    <source>
        <dbReference type="Proteomes" id="UP000177987"/>
    </source>
</evidence>
<dbReference type="Gene3D" id="3.30.70.330">
    <property type="match status" value="1"/>
</dbReference>
<dbReference type="SUPFAM" id="SSF54189">
    <property type="entry name" value="Ribosomal proteins S24e, L23 and L15e"/>
    <property type="match status" value="1"/>
</dbReference>
<keyword evidence="2 5" id="KW-0689">Ribosomal protein</keyword>
<proteinExistence type="inferred from homology"/>
<dbReference type="GO" id="GO:0005840">
    <property type="term" value="C:ribosome"/>
    <property type="evidence" value="ECO:0007669"/>
    <property type="project" value="UniProtKB-KW"/>
</dbReference>
<dbReference type="PANTHER" id="PTHR11620">
    <property type="entry name" value="60S RIBOSOMAL PROTEIN L23A"/>
    <property type="match status" value="1"/>
</dbReference>
<dbReference type="AlphaFoldDB" id="A0A1G2SI68"/>
<evidence type="ECO:0000313" key="5">
    <source>
        <dbReference type="EMBL" id="OHA84432.1"/>
    </source>
</evidence>
<reference evidence="5 6" key="1">
    <citation type="journal article" date="2016" name="Nat. Commun.">
        <title>Thousands of microbial genomes shed light on interconnected biogeochemical processes in an aquifer system.</title>
        <authorList>
            <person name="Anantharaman K."/>
            <person name="Brown C.T."/>
            <person name="Hug L.A."/>
            <person name="Sharon I."/>
            <person name="Castelle C.J."/>
            <person name="Probst A.J."/>
            <person name="Thomas B.C."/>
            <person name="Singh A."/>
            <person name="Wilkins M.J."/>
            <person name="Karaoz U."/>
            <person name="Brodie E.L."/>
            <person name="Williams K.H."/>
            <person name="Hubbard S.S."/>
            <person name="Banfield J.F."/>
        </authorList>
    </citation>
    <scope>NUCLEOTIDE SEQUENCE [LARGE SCALE GENOMIC DNA]</scope>
</reference>
<gene>
    <name evidence="5" type="ORF">A2937_01320</name>
</gene>
<dbReference type="InterPro" id="IPR013025">
    <property type="entry name" value="Ribosomal_uL23-like"/>
</dbReference>
<organism evidence="5 6">
    <name type="scientific">Candidatus Yonathbacteria bacterium RIFCSPLOWO2_01_FULL_47_33b</name>
    <dbReference type="NCBI Taxonomy" id="1802727"/>
    <lineage>
        <taxon>Bacteria</taxon>
        <taxon>Candidatus Yonathiibacteriota</taxon>
    </lineage>
</organism>
<comment type="caution">
    <text evidence="5">The sequence shown here is derived from an EMBL/GenBank/DDBJ whole genome shotgun (WGS) entry which is preliminary data.</text>
</comment>
<keyword evidence="3" id="KW-0687">Ribonucleoprotein</keyword>
<sequence>MRPHITEKAAILAEKGTYVFVVSPKTNKIEIAKAVEILYGVTAVKVNIVNLPDTNVFVRNRRGVKAGVRKALVTLKKGDKIELI</sequence>
<comment type="similarity">
    <text evidence="1">Belongs to the universal ribosomal protein uL23 family.</text>
</comment>
<name>A0A1G2SI68_9BACT</name>
<evidence type="ECO:0000256" key="2">
    <source>
        <dbReference type="ARBA" id="ARBA00022980"/>
    </source>
</evidence>
<dbReference type="Proteomes" id="UP000177987">
    <property type="component" value="Unassembled WGS sequence"/>
</dbReference>
<protein>
    <recommendedName>
        <fullName evidence="4">50S ribosomal protein L23</fullName>
    </recommendedName>
</protein>
<dbReference type="EMBL" id="MHUW01000001">
    <property type="protein sequence ID" value="OHA84432.1"/>
    <property type="molecule type" value="Genomic_DNA"/>
</dbReference>
<dbReference type="InterPro" id="IPR012678">
    <property type="entry name" value="Ribosomal_uL23/eL15/eS24_sf"/>
</dbReference>
<dbReference type="GO" id="GO:0003735">
    <property type="term" value="F:structural constituent of ribosome"/>
    <property type="evidence" value="ECO:0007669"/>
    <property type="project" value="InterPro"/>
</dbReference>
<accession>A0A1G2SI68</accession>
<dbReference type="GO" id="GO:1990904">
    <property type="term" value="C:ribonucleoprotein complex"/>
    <property type="evidence" value="ECO:0007669"/>
    <property type="project" value="UniProtKB-KW"/>
</dbReference>
<dbReference type="STRING" id="1802727.A2937_01320"/>
<evidence type="ECO:0000256" key="1">
    <source>
        <dbReference type="ARBA" id="ARBA00006700"/>
    </source>
</evidence>
<dbReference type="GO" id="GO:0006412">
    <property type="term" value="P:translation"/>
    <property type="evidence" value="ECO:0007669"/>
    <property type="project" value="InterPro"/>
</dbReference>
<dbReference type="Pfam" id="PF00276">
    <property type="entry name" value="Ribosomal_L23"/>
    <property type="match status" value="1"/>
</dbReference>
<evidence type="ECO:0000256" key="4">
    <source>
        <dbReference type="ARBA" id="ARBA00035481"/>
    </source>
</evidence>